<keyword evidence="6" id="KW-1185">Reference proteome</keyword>
<dbReference type="EMBL" id="BAABJQ010000013">
    <property type="protein sequence ID" value="GAA5189893.1"/>
    <property type="molecule type" value="Genomic_DNA"/>
</dbReference>
<evidence type="ECO:0000313" key="5">
    <source>
        <dbReference type="EMBL" id="GAA5189893.1"/>
    </source>
</evidence>
<evidence type="ECO:0000313" key="6">
    <source>
        <dbReference type="Proteomes" id="UP001501570"/>
    </source>
</evidence>
<keyword evidence="3" id="KW-0963">Cytoplasm</keyword>
<dbReference type="Proteomes" id="UP001501570">
    <property type="component" value="Unassembled WGS sequence"/>
</dbReference>
<dbReference type="Pfam" id="PF01774">
    <property type="entry name" value="UreD"/>
    <property type="match status" value="1"/>
</dbReference>
<evidence type="ECO:0000256" key="2">
    <source>
        <dbReference type="ARBA" id="ARBA00023186"/>
    </source>
</evidence>
<comment type="subcellular location">
    <subcellularLocation>
        <location evidence="3">Cytoplasm</location>
    </subcellularLocation>
</comment>
<evidence type="ECO:0000256" key="1">
    <source>
        <dbReference type="ARBA" id="ARBA00007177"/>
    </source>
</evidence>
<protein>
    <recommendedName>
        <fullName evidence="3">Urease accessory protein UreD</fullName>
    </recommendedName>
</protein>
<dbReference type="PANTHER" id="PTHR33643">
    <property type="entry name" value="UREASE ACCESSORY PROTEIN D"/>
    <property type="match status" value="1"/>
</dbReference>
<name>A0ABP9S214_9ACTN</name>
<dbReference type="PANTHER" id="PTHR33643:SF1">
    <property type="entry name" value="UREASE ACCESSORY PROTEIN D"/>
    <property type="match status" value="1"/>
</dbReference>
<comment type="function">
    <text evidence="3">Required for maturation of urease via the functional incorporation of the urease nickel metallocenter.</text>
</comment>
<reference evidence="6" key="1">
    <citation type="journal article" date="2019" name="Int. J. Syst. Evol. Microbiol.">
        <title>The Global Catalogue of Microorganisms (GCM) 10K type strain sequencing project: providing services to taxonomists for standard genome sequencing and annotation.</title>
        <authorList>
            <consortium name="The Broad Institute Genomics Platform"/>
            <consortium name="The Broad Institute Genome Sequencing Center for Infectious Disease"/>
            <person name="Wu L."/>
            <person name="Ma J."/>
        </authorList>
    </citation>
    <scope>NUCLEOTIDE SEQUENCE [LARGE SCALE GENOMIC DNA]</scope>
    <source>
        <strain evidence="6">JCM 18304</strain>
    </source>
</reference>
<evidence type="ECO:0000256" key="4">
    <source>
        <dbReference type="SAM" id="MobiDB-lite"/>
    </source>
</evidence>
<keyword evidence="2 3" id="KW-0143">Chaperone</keyword>
<gene>
    <name evidence="3" type="primary">ureD</name>
    <name evidence="5" type="ORF">GCM10023322_43680</name>
</gene>
<proteinExistence type="inferred from homology"/>
<sequence>MTQLDPAPHRDAPELAPYHDEPAQLPSAAPGKVGVLRLGFERRGGRTVLADLFRQAPLLVQQALYWDAAMPEMACVFIISTSGGTLQGDRHRIEVSLGAGAHAHLTTQAANKIQEMDANYAAQHQRIVLAEDAYLEYLPEPVIPYRHSRFITHTEVVAPPSATVLYAEILLPGRKHHRGGEIFAYDLFSSTLRVARPGGPDLFVEKFVVEPARFPPDRCGVFGDFHVLGSVLLLASPERAMRVWERTPSTWDGDARLAAGACRLPGDAGLMYRVLGMETEPVRARVREFCAVARAETVGRPLPPAFGWR</sequence>
<comment type="caution">
    <text evidence="5">The sequence shown here is derived from an EMBL/GenBank/DDBJ whole genome shotgun (WGS) entry which is preliminary data.</text>
</comment>
<dbReference type="HAMAP" id="MF_01384">
    <property type="entry name" value="UreD"/>
    <property type="match status" value="1"/>
</dbReference>
<feature type="compositionally biased region" description="Basic and acidic residues" evidence="4">
    <location>
        <begin position="7"/>
        <end position="22"/>
    </location>
</feature>
<organism evidence="5 6">
    <name type="scientific">Rugosimonospora acidiphila</name>
    <dbReference type="NCBI Taxonomy" id="556531"/>
    <lineage>
        <taxon>Bacteria</taxon>
        <taxon>Bacillati</taxon>
        <taxon>Actinomycetota</taxon>
        <taxon>Actinomycetes</taxon>
        <taxon>Micromonosporales</taxon>
        <taxon>Micromonosporaceae</taxon>
        <taxon>Rugosimonospora</taxon>
    </lineage>
</organism>
<dbReference type="RefSeq" id="WP_345632305.1">
    <property type="nucleotide sequence ID" value="NZ_BAABJQ010000013.1"/>
</dbReference>
<dbReference type="InterPro" id="IPR002669">
    <property type="entry name" value="UreD"/>
</dbReference>
<feature type="region of interest" description="Disordered" evidence="4">
    <location>
        <begin position="1"/>
        <end position="27"/>
    </location>
</feature>
<keyword evidence="3" id="KW-0996">Nickel insertion</keyword>
<comment type="subunit">
    <text evidence="3">UreD, UreF and UreG form a complex that acts as a GTP-hydrolysis-dependent molecular chaperone, activating the urease apoprotein by helping to assemble the nickel containing metallocenter of UreC. The UreE protein probably delivers the nickel.</text>
</comment>
<comment type="similarity">
    <text evidence="1 3">Belongs to the UreD family.</text>
</comment>
<evidence type="ECO:0000256" key="3">
    <source>
        <dbReference type="HAMAP-Rule" id="MF_01384"/>
    </source>
</evidence>
<accession>A0ABP9S214</accession>